<reference evidence="1" key="1">
    <citation type="journal article" date="2021" name="Proc. Natl. Acad. Sci. U.S.A.">
        <title>A Catalog of Tens of Thousands of Viruses from Human Metagenomes Reveals Hidden Associations with Chronic Diseases.</title>
        <authorList>
            <person name="Tisza M.J."/>
            <person name="Buck C.B."/>
        </authorList>
    </citation>
    <scope>NUCLEOTIDE SEQUENCE</scope>
    <source>
        <strain evidence="1">CtsK93</strain>
    </source>
</reference>
<proteinExistence type="predicted"/>
<evidence type="ECO:0000313" key="1">
    <source>
        <dbReference type="EMBL" id="DAE07143.1"/>
    </source>
</evidence>
<protein>
    <submittedName>
        <fullName evidence="1">Uncharacterized protein</fullName>
    </submittedName>
</protein>
<accession>A0A8S5PIW6</accession>
<name>A0A8S5PIW6_9CAUD</name>
<sequence length="53" mass="6248">MQQISRYFQYMNERKPINITQKRKGILQYSSISSKSETCCIQVYSITSCGLHR</sequence>
<organism evidence="1">
    <name type="scientific">Myoviridae sp. ctsK93</name>
    <dbReference type="NCBI Taxonomy" id="2825190"/>
    <lineage>
        <taxon>Viruses</taxon>
        <taxon>Duplodnaviria</taxon>
        <taxon>Heunggongvirae</taxon>
        <taxon>Uroviricota</taxon>
        <taxon>Caudoviricetes</taxon>
    </lineage>
</organism>
<dbReference type="EMBL" id="BK015446">
    <property type="protein sequence ID" value="DAE07143.1"/>
    <property type="molecule type" value="Genomic_DNA"/>
</dbReference>